<dbReference type="EMBL" id="NTHN02000055">
    <property type="protein sequence ID" value="MCT4372781.1"/>
    <property type="molecule type" value="Genomic_DNA"/>
</dbReference>
<accession>A0A2A3JUZ3</accession>
<evidence type="ECO:0000313" key="2">
    <source>
        <dbReference type="EMBL" id="PBD18334.1"/>
    </source>
</evidence>
<evidence type="ECO:0000313" key="1">
    <source>
        <dbReference type="EMBL" id="MCT4372781.1"/>
    </source>
</evidence>
<evidence type="ECO:0000313" key="3">
    <source>
        <dbReference type="Proteomes" id="UP000217448"/>
    </source>
</evidence>
<reference evidence="3" key="2">
    <citation type="submission" date="2023-07" db="EMBL/GenBank/DDBJ databases">
        <title>Yangia mangrovi SAOS 153D genome.</title>
        <authorList>
            <person name="Verma A."/>
            <person name="Pal Y."/>
            <person name="Sundharam S."/>
            <person name="Bisht B."/>
            <person name="Srinivasan K."/>
        </authorList>
    </citation>
    <scope>NUCLEOTIDE SEQUENCE [LARGE SCALE GENOMIC DNA]</scope>
    <source>
        <strain evidence="3">SAOS 153D</strain>
    </source>
</reference>
<gene>
    <name evidence="1" type="ORF">CLG85_021725</name>
    <name evidence="2" type="ORF">CLG85_15315</name>
</gene>
<dbReference type="OrthoDB" id="9810895at2"/>
<dbReference type="Proteomes" id="UP000217448">
    <property type="component" value="Unassembled WGS sequence"/>
</dbReference>
<comment type="caution">
    <text evidence="2">The sequence shown here is derived from an EMBL/GenBank/DDBJ whole genome shotgun (WGS) entry which is preliminary data.</text>
</comment>
<dbReference type="EMBL" id="NTHN01000251">
    <property type="protein sequence ID" value="PBD18334.1"/>
    <property type="molecule type" value="Genomic_DNA"/>
</dbReference>
<keyword evidence="3" id="KW-1185">Reference proteome</keyword>
<proteinExistence type="predicted"/>
<dbReference type="AlphaFoldDB" id="A0A2A3JUZ3"/>
<name>A0A2A3JUZ3_9RHOB</name>
<reference evidence="2" key="1">
    <citation type="submission" date="2017-09" db="EMBL/GenBank/DDBJ databases">
        <title>Yangia sp. SAOS 153D whole genome sequencing.</title>
        <authorList>
            <person name="Verma A."/>
            <person name="Krishnamurthi S."/>
        </authorList>
    </citation>
    <scope>NUCLEOTIDE SEQUENCE [LARGE SCALE GENOMIC DNA]</scope>
    <source>
        <strain evidence="2">SAOS 153D</strain>
    </source>
</reference>
<organism evidence="2">
    <name type="scientific">Alloyangia mangrovi</name>
    <dbReference type="NCBI Taxonomy" id="1779329"/>
    <lineage>
        <taxon>Bacteria</taxon>
        <taxon>Pseudomonadati</taxon>
        <taxon>Pseudomonadota</taxon>
        <taxon>Alphaproteobacteria</taxon>
        <taxon>Rhodobacterales</taxon>
        <taxon>Roseobacteraceae</taxon>
        <taxon>Alloyangia</taxon>
    </lineage>
</organism>
<protein>
    <submittedName>
        <fullName evidence="2">Uncharacterized protein</fullName>
    </submittedName>
</protein>
<sequence length="96" mass="9889">MCFCAGLAALPSAGYAESRACGPRDVVVARLAETYGETRQSIGLGSDNAVMEVFASDETGTWTITVTSSTGVTCLVASGLAFETLAEHLPPKESDA</sequence>
<reference evidence="1" key="3">
    <citation type="submission" date="2024-05" db="EMBL/GenBank/DDBJ databases">
        <title>Yangia mangrovi SAOS 153D genome.</title>
        <authorList>
            <person name="Verma A."/>
            <person name="Pal Y."/>
            <person name="Sundharam S."/>
            <person name="Bisht B."/>
            <person name="Srinivasan K."/>
        </authorList>
    </citation>
    <scope>NUCLEOTIDE SEQUENCE</scope>
    <source>
        <strain evidence="1">SAOS 153D</strain>
    </source>
</reference>